<dbReference type="GO" id="GO:0031507">
    <property type="term" value="P:heterochromatin formation"/>
    <property type="evidence" value="ECO:0007669"/>
    <property type="project" value="TreeGrafter"/>
</dbReference>
<dbReference type="CDD" id="cd22928">
    <property type="entry name" value="HFD_POLE3_DPB4"/>
    <property type="match status" value="1"/>
</dbReference>
<dbReference type="GO" id="GO:0006272">
    <property type="term" value="P:leading strand elongation"/>
    <property type="evidence" value="ECO:0007669"/>
    <property type="project" value="TreeGrafter"/>
</dbReference>
<sequence>MILTEPAAAPIEKDSNSHQSVINDDDSVDRYSSPVPEHNGVDDNDDEAAGGSERFNTPSVTAAALLGTAASSAGLSIEEYELPRSIVQRVIKRSTPANIKVHKDAKSALNRCCTVFINYLTATANDVTKKAGRKTVGVTDIYKALEVLELQEVLFDRIQSSVQAFQKQVKGRRLESKKRQQNKKQSDDAEADPEEETHTAEMEVDEVEDAIPQKRKTDLAENDGKKQKPTVDMEDDAGQSSAVEDDGSGLHSSDRDAS</sequence>
<feature type="domain" description="Transcription factor CBF/NF-Y/archaeal histone" evidence="6">
    <location>
        <begin position="81"/>
        <end position="145"/>
    </location>
</feature>
<dbReference type="InterPro" id="IPR051377">
    <property type="entry name" value="DNA_Pol-Epsilon_Subunit"/>
</dbReference>
<dbReference type="Pfam" id="PF00808">
    <property type="entry name" value="CBFD_NFYB_HMF"/>
    <property type="match status" value="1"/>
</dbReference>
<dbReference type="eggNOG" id="KOG0870">
    <property type="taxonomic scope" value="Eukaryota"/>
</dbReference>
<name>A0A177WUV4_BATDL</name>
<evidence type="ECO:0000256" key="2">
    <source>
        <dbReference type="ARBA" id="ARBA00023242"/>
    </source>
</evidence>
<dbReference type="GO" id="GO:0031490">
    <property type="term" value="F:chromatin DNA binding"/>
    <property type="evidence" value="ECO:0007669"/>
    <property type="project" value="TreeGrafter"/>
</dbReference>
<accession>A0A177WUV4</accession>
<feature type="region of interest" description="Disordered" evidence="5">
    <location>
        <begin position="1"/>
        <end position="54"/>
    </location>
</feature>
<dbReference type="PANTHER" id="PTHR46172">
    <property type="entry name" value="DNA POLYMERASE EPSILON SUBUNIT 3"/>
    <property type="match status" value="1"/>
</dbReference>
<evidence type="ECO:0000259" key="6">
    <source>
        <dbReference type="Pfam" id="PF00808"/>
    </source>
</evidence>
<evidence type="ECO:0000256" key="3">
    <source>
        <dbReference type="ARBA" id="ARBA00039775"/>
    </source>
</evidence>
<dbReference type="Gene3D" id="1.10.20.10">
    <property type="entry name" value="Histone, subunit A"/>
    <property type="match status" value="1"/>
</dbReference>
<dbReference type="OrthoDB" id="1707486at2759"/>
<dbReference type="VEuPathDB" id="FungiDB:BDEG_27020"/>
<dbReference type="GO" id="GO:0046982">
    <property type="term" value="F:protein heterodimerization activity"/>
    <property type="evidence" value="ECO:0007669"/>
    <property type="project" value="InterPro"/>
</dbReference>
<dbReference type="GO" id="GO:0008622">
    <property type="term" value="C:epsilon DNA polymerase complex"/>
    <property type="evidence" value="ECO:0007669"/>
    <property type="project" value="TreeGrafter"/>
</dbReference>
<dbReference type="STRING" id="403673.A0A177WUV4"/>
<reference evidence="7 8" key="1">
    <citation type="submission" date="2006-10" db="EMBL/GenBank/DDBJ databases">
        <title>The Genome Sequence of Batrachochytrium dendrobatidis JEL423.</title>
        <authorList>
            <consortium name="The Broad Institute Genome Sequencing Platform"/>
            <person name="Birren B."/>
            <person name="Lander E."/>
            <person name="Galagan J."/>
            <person name="Cuomo C."/>
            <person name="Devon K."/>
            <person name="Jaffe D."/>
            <person name="Butler J."/>
            <person name="Alvarez P."/>
            <person name="Gnerre S."/>
            <person name="Grabherr M."/>
            <person name="Kleber M."/>
            <person name="Mauceli E."/>
            <person name="Brockman W."/>
            <person name="Young S."/>
            <person name="LaButti K."/>
            <person name="Sykes S."/>
            <person name="DeCaprio D."/>
            <person name="Crawford M."/>
            <person name="Koehrsen M."/>
            <person name="Engels R."/>
            <person name="Montgomery P."/>
            <person name="Pearson M."/>
            <person name="Howarth C."/>
            <person name="Larson L."/>
            <person name="White J."/>
            <person name="O'Leary S."/>
            <person name="Kodira C."/>
            <person name="Zeng Q."/>
            <person name="Yandava C."/>
            <person name="Alvarado L."/>
            <person name="Longcore J."/>
            <person name="James T."/>
        </authorList>
    </citation>
    <scope>NUCLEOTIDE SEQUENCE [LARGE SCALE GENOMIC DNA]</scope>
    <source>
        <strain evidence="7 8">JEL423</strain>
    </source>
</reference>
<dbReference type="GO" id="GO:0006974">
    <property type="term" value="P:DNA damage response"/>
    <property type="evidence" value="ECO:0007669"/>
    <property type="project" value="TreeGrafter"/>
</dbReference>
<proteinExistence type="predicted"/>
<reference evidence="7 8" key="2">
    <citation type="submission" date="2016-05" db="EMBL/GenBank/DDBJ databases">
        <title>Lineage-specific infection strategies underlie the spectrum of fungal disease in amphibians.</title>
        <authorList>
            <person name="Cuomo C.A."/>
            <person name="Farrer R.A."/>
            <person name="James T."/>
            <person name="Longcore J."/>
            <person name="Birren B."/>
        </authorList>
    </citation>
    <scope>NUCLEOTIDE SEQUENCE [LARGE SCALE GENOMIC DNA]</scope>
    <source>
        <strain evidence="7 8">JEL423</strain>
    </source>
</reference>
<feature type="compositionally biased region" description="Acidic residues" evidence="5">
    <location>
        <begin position="232"/>
        <end position="247"/>
    </location>
</feature>
<organism evidence="7 8">
    <name type="scientific">Batrachochytrium dendrobatidis (strain JEL423)</name>
    <dbReference type="NCBI Taxonomy" id="403673"/>
    <lineage>
        <taxon>Eukaryota</taxon>
        <taxon>Fungi</taxon>
        <taxon>Fungi incertae sedis</taxon>
        <taxon>Chytridiomycota</taxon>
        <taxon>Chytridiomycota incertae sedis</taxon>
        <taxon>Chytridiomycetes</taxon>
        <taxon>Rhizophydiales</taxon>
        <taxon>Rhizophydiales incertae sedis</taxon>
        <taxon>Batrachochytrium</taxon>
    </lineage>
</organism>
<evidence type="ECO:0000256" key="5">
    <source>
        <dbReference type="SAM" id="MobiDB-lite"/>
    </source>
</evidence>
<dbReference type="Proteomes" id="UP000077115">
    <property type="component" value="Unassembled WGS sequence"/>
</dbReference>
<gene>
    <name evidence="7" type="ORF">BDEG_27020</name>
</gene>
<keyword evidence="2" id="KW-0539">Nucleus</keyword>
<feature type="compositionally biased region" description="Basic and acidic residues" evidence="5">
    <location>
        <begin position="211"/>
        <end position="231"/>
    </location>
</feature>
<evidence type="ECO:0000256" key="4">
    <source>
        <dbReference type="ARBA" id="ARBA00042096"/>
    </source>
</evidence>
<evidence type="ECO:0000313" key="7">
    <source>
        <dbReference type="EMBL" id="OAJ43686.1"/>
    </source>
</evidence>
<dbReference type="EMBL" id="DS022310">
    <property type="protein sequence ID" value="OAJ43686.1"/>
    <property type="molecule type" value="Genomic_DNA"/>
</dbReference>
<protein>
    <recommendedName>
        <fullName evidence="3">DNA polymerase epsilon subunit D</fullName>
    </recommendedName>
    <alternativeName>
        <fullName evidence="4">DNA polymerase II subunit D</fullName>
    </alternativeName>
</protein>
<dbReference type="AlphaFoldDB" id="A0A177WUV4"/>
<evidence type="ECO:0000256" key="1">
    <source>
        <dbReference type="ARBA" id="ARBA00004123"/>
    </source>
</evidence>
<dbReference type="SUPFAM" id="SSF47113">
    <property type="entry name" value="Histone-fold"/>
    <property type="match status" value="1"/>
</dbReference>
<dbReference type="InterPro" id="IPR009072">
    <property type="entry name" value="Histone-fold"/>
</dbReference>
<feature type="region of interest" description="Disordered" evidence="5">
    <location>
        <begin position="169"/>
        <end position="258"/>
    </location>
</feature>
<comment type="subcellular location">
    <subcellularLocation>
        <location evidence="1">Nucleus</location>
    </subcellularLocation>
</comment>
<dbReference type="GO" id="GO:0008623">
    <property type="term" value="C:CHRAC"/>
    <property type="evidence" value="ECO:0007669"/>
    <property type="project" value="TreeGrafter"/>
</dbReference>
<dbReference type="PANTHER" id="PTHR46172:SF1">
    <property type="entry name" value="DNA POLYMERASE EPSILON SUBUNIT 3"/>
    <property type="match status" value="1"/>
</dbReference>
<dbReference type="InterPro" id="IPR003958">
    <property type="entry name" value="CBFA_NFYB_domain"/>
</dbReference>
<evidence type="ECO:0000313" key="8">
    <source>
        <dbReference type="Proteomes" id="UP000077115"/>
    </source>
</evidence>